<organism evidence="1 2">
    <name type="scientific">Ixodes persulcatus</name>
    <name type="common">Taiga tick</name>
    <dbReference type="NCBI Taxonomy" id="34615"/>
    <lineage>
        <taxon>Eukaryota</taxon>
        <taxon>Metazoa</taxon>
        <taxon>Ecdysozoa</taxon>
        <taxon>Arthropoda</taxon>
        <taxon>Chelicerata</taxon>
        <taxon>Arachnida</taxon>
        <taxon>Acari</taxon>
        <taxon>Parasitiformes</taxon>
        <taxon>Ixodida</taxon>
        <taxon>Ixodoidea</taxon>
        <taxon>Ixodidae</taxon>
        <taxon>Ixodinae</taxon>
        <taxon>Ixodes</taxon>
    </lineage>
</organism>
<dbReference type="EMBL" id="JABSTQ010011024">
    <property type="protein sequence ID" value="KAG0415818.1"/>
    <property type="molecule type" value="Genomic_DNA"/>
</dbReference>
<protein>
    <submittedName>
        <fullName evidence="1">Uncharacterized protein</fullName>
    </submittedName>
</protein>
<proteinExistence type="predicted"/>
<gene>
    <name evidence="1" type="ORF">HPB47_007015</name>
</gene>
<dbReference type="Proteomes" id="UP000805193">
    <property type="component" value="Unassembled WGS sequence"/>
</dbReference>
<sequence>MLEIDGGMNGHCHEVWLLDWRNFCVAFLGSQNTSSWTSTSTACHLEKVPRNQYWPILCEVRNVQNVAPFLVGLFYGQGKPPDVNDFLQDFVQELSELLQGVYQLAGVGGSSVGNNIRGVLGQLMTQNVAMKFSWLGQREKIKFKNLENPDVIYTLKTWKPELAASLLRAASQRVAGRMRPAVRVFETPGVTNTMGLGTSEAAAFCFDRATPLEPDASTPVSDSTIMLLGLL</sequence>
<evidence type="ECO:0000313" key="1">
    <source>
        <dbReference type="EMBL" id="KAG0415818.1"/>
    </source>
</evidence>
<keyword evidence="2" id="KW-1185">Reference proteome</keyword>
<accession>A0AC60P8J1</accession>
<comment type="caution">
    <text evidence="1">The sequence shown here is derived from an EMBL/GenBank/DDBJ whole genome shotgun (WGS) entry which is preliminary data.</text>
</comment>
<reference evidence="1 2" key="1">
    <citation type="journal article" date="2020" name="Cell">
        <title>Large-Scale Comparative Analyses of Tick Genomes Elucidate Their Genetic Diversity and Vector Capacities.</title>
        <authorList>
            <consortium name="Tick Genome and Microbiome Consortium (TIGMIC)"/>
            <person name="Jia N."/>
            <person name="Wang J."/>
            <person name="Shi W."/>
            <person name="Du L."/>
            <person name="Sun Y."/>
            <person name="Zhan W."/>
            <person name="Jiang J.F."/>
            <person name="Wang Q."/>
            <person name="Zhang B."/>
            <person name="Ji P."/>
            <person name="Bell-Sakyi L."/>
            <person name="Cui X.M."/>
            <person name="Yuan T.T."/>
            <person name="Jiang B.G."/>
            <person name="Yang W.F."/>
            <person name="Lam T.T."/>
            <person name="Chang Q.C."/>
            <person name="Ding S.J."/>
            <person name="Wang X.J."/>
            <person name="Zhu J.G."/>
            <person name="Ruan X.D."/>
            <person name="Zhao L."/>
            <person name="Wei J.T."/>
            <person name="Ye R.Z."/>
            <person name="Que T.C."/>
            <person name="Du C.H."/>
            <person name="Zhou Y.H."/>
            <person name="Cheng J.X."/>
            <person name="Dai P.F."/>
            <person name="Guo W.B."/>
            <person name="Han X.H."/>
            <person name="Huang E.J."/>
            <person name="Li L.F."/>
            <person name="Wei W."/>
            <person name="Gao Y.C."/>
            <person name="Liu J.Z."/>
            <person name="Shao H.Z."/>
            <person name="Wang X."/>
            <person name="Wang C.C."/>
            <person name="Yang T.C."/>
            <person name="Huo Q.B."/>
            <person name="Li W."/>
            <person name="Chen H.Y."/>
            <person name="Chen S.E."/>
            <person name="Zhou L.G."/>
            <person name="Ni X.B."/>
            <person name="Tian J.H."/>
            <person name="Sheng Y."/>
            <person name="Liu T."/>
            <person name="Pan Y.S."/>
            <person name="Xia L.Y."/>
            <person name="Li J."/>
            <person name="Zhao F."/>
            <person name="Cao W.C."/>
        </authorList>
    </citation>
    <scope>NUCLEOTIDE SEQUENCE [LARGE SCALE GENOMIC DNA]</scope>
    <source>
        <strain evidence="1">Iper-2018</strain>
    </source>
</reference>
<evidence type="ECO:0000313" key="2">
    <source>
        <dbReference type="Proteomes" id="UP000805193"/>
    </source>
</evidence>
<name>A0AC60P8J1_IXOPE</name>